<keyword evidence="11" id="KW-0443">Lipid metabolism</keyword>
<keyword evidence="5 16" id="KW-0812">Transmembrane</keyword>
<feature type="transmembrane region" description="Helical" evidence="16">
    <location>
        <begin position="20"/>
        <end position="43"/>
    </location>
</feature>
<dbReference type="Gene3D" id="3.40.50.1820">
    <property type="entry name" value="alpha/beta hydrolase"/>
    <property type="match status" value="1"/>
</dbReference>
<evidence type="ECO:0000256" key="1">
    <source>
        <dbReference type="ARBA" id="ARBA00001913"/>
    </source>
</evidence>
<evidence type="ECO:0000256" key="3">
    <source>
        <dbReference type="ARBA" id="ARBA00022475"/>
    </source>
</evidence>
<dbReference type="GO" id="GO:0016042">
    <property type="term" value="P:lipid catabolic process"/>
    <property type="evidence" value="ECO:0007669"/>
    <property type="project" value="UniProtKB-KW"/>
</dbReference>
<evidence type="ECO:0000256" key="2">
    <source>
        <dbReference type="ARBA" id="ARBA00004651"/>
    </source>
</evidence>
<evidence type="ECO:0000256" key="5">
    <source>
        <dbReference type="ARBA" id="ARBA00022692"/>
    </source>
</evidence>
<dbReference type="EMBL" id="CAXLJL010000245">
    <property type="protein sequence ID" value="CAL5135108.1"/>
    <property type="molecule type" value="Genomic_DNA"/>
</dbReference>
<dbReference type="SUPFAM" id="SSF53474">
    <property type="entry name" value="alpha/beta-Hydrolases"/>
    <property type="match status" value="1"/>
</dbReference>
<dbReference type="EC" id="3.1.1.116" evidence="14"/>
<sequence>MPAIKFLNRFWAFAADDFVFTAIFDLGLRVSWTLLMGVPFVFIKDMSSCLSADCFKAFFTILFVMELLMLVLDIVLSVLSSKGGIMEIPKRSGVSKVLLCALVLSIIEEVVHCVNVYFGVRYMPSCETKVLVPFIIGNALQMFHILMYYIYLGVHFRESGAFWGRVVYDDHCTRKGFLPHDTNLLTKKRAQEVLSRSVQRKLNGLGVLGRSRCAFSGRRDAEEQMAIDSAAALFSEVFYDVDLVASDIVAGLLLLRWQTNQWVGSGHRVPLSLIERDTVPCETDFVVRTQPAASDSGDTLGASSSPSWLGIDRLRRVSQIGISMYGKLFYYCLFCFKPRSLCNLCRHLRCHTAGKCCSCAPHFPSPGDPLQFGCCLCAGHTCNLAAVLELGGIRAEDLISITFDNTVYQSPYLVATDDCIRCIVIAVRGTLSFQDTLVDLLYDGIRLEEIEAIVENQTGKRPLFVGHRGMIGSARRLYHRIISEGSIDAARARYPDYDLVVCGHSLGAGIASFLTMLLRPLYPEVKGYALSAPLGMMNTELAEYAKPFLVSIIYGYDAFAHMNKATITDFKWRLVDALSACTVPKYRILHRGTELCLGHCCARCCISPCCKGCVGPPTVGSDTRLLDELTQERLKYPNPDLPYRRPLSLSPPAERGDMEARSSQDSNAWPSRLIDEPRSLIRWMNPDTARLFCPKSFECPSEETMYSSGSEGIPTTHSDVAAEDQRAPQTYELRDGVFGGLVLHIVDVDPECFGQPINRGRVHVQPPPSSEAISINGPSLPSDPFLSKEFLNEEHGCCRPSVRESTVGVWTTYEQFQTFLIHPRMFTDHAPHQFLRAVNRLYASIKGDPEYASRYLQPNQVLRVMRDYT</sequence>
<comment type="cofactor">
    <cofactor evidence="1">
        <name>Ca(2+)</name>
        <dbReference type="ChEBI" id="CHEBI:29108"/>
    </cofactor>
</comment>
<evidence type="ECO:0000256" key="6">
    <source>
        <dbReference type="ARBA" id="ARBA00022723"/>
    </source>
</evidence>
<keyword evidence="4" id="KW-0597">Phosphoprotein</keyword>
<reference evidence="18" key="1">
    <citation type="submission" date="2024-06" db="EMBL/GenBank/DDBJ databases">
        <authorList>
            <person name="Liu X."/>
            <person name="Lenzi L."/>
            <person name="Haldenby T S."/>
            <person name="Uol C."/>
        </authorList>
    </citation>
    <scope>NUCLEOTIDE SEQUENCE</scope>
</reference>
<protein>
    <recommendedName>
        <fullName evidence="14">sn-1-specific diacylglycerol lipase</fullName>
        <ecNumber evidence="14">3.1.1.116</ecNumber>
    </recommendedName>
</protein>
<dbReference type="InterPro" id="IPR029058">
    <property type="entry name" value="AB_hydrolase_fold"/>
</dbReference>
<evidence type="ECO:0000256" key="8">
    <source>
        <dbReference type="ARBA" id="ARBA00022837"/>
    </source>
</evidence>
<evidence type="ECO:0000256" key="7">
    <source>
        <dbReference type="ARBA" id="ARBA00022801"/>
    </source>
</evidence>
<dbReference type="Proteomes" id="UP001497525">
    <property type="component" value="Unassembled WGS sequence"/>
</dbReference>
<comment type="subcellular location">
    <subcellularLocation>
        <location evidence="2">Cell membrane</location>
        <topology evidence="2">Multi-pass membrane protein</topology>
    </subcellularLocation>
</comment>
<comment type="caution">
    <text evidence="18">The sequence shown here is derived from an EMBL/GenBank/DDBJ whole genome shotgun (WGS) entry which is preliminary data.</text>
</comment>
<dbReference type="PANTHER" id="PTHR45792">
    <property type="entry name" value="DIACYLGLYCEROL LIPASE HOMOLOG-RELATED"/>
    <property type="match status" value="1"/>
</dbReference>
<evidence type="ECO:0000256" key="14">
    <source>
        <dbReference type="ARBA" id="ARBA00026104"/>
    </source>
</evidence>
<keyword evidence="7" id="KW-0378">Hydrolase</keyword>
<evidence type="ECO:0000256" key="12">
    <source>
        <dbReference type="ARBA" id="ARBA00023136"/>
    </source>
</evidence>
<name>A0AAV2TF47_CALDB</name>
<evidence type="ECO:0000259" key="17">
    <source>
        <dbReference type="Pfam" id="PF01764"/>
    </source>
</evidence>
<dbReference type="PANTHER" id="PTHR45792:SF8">
    <property type="entry name" value="DIACYLGLYCEROL LIPASE-ALPHA"/>
    <property type="match status" value="1"/>
</dbReference>
<evidence type="ECO:0000256" key="4">
    <source>
        <dbReference type="ARBA" id="ARBA00022553"/>
    </source>
</evidence>
<feature type="domain" description="Fungal lipase-type" evidence="17">
    <location>
        <begin position="424"/>
        <end position="562"/>
    </location>
</feature>
<proteinExistence type="predicted"/>
<evidence type="ECO:0000256" key="11">
    <source>
        <dbReference type="ARBA" id="ARBA00023098"/>
    </source>
</evidence>
<keyword evidence="8" id="KW-0106">Calcium</keyword>
<organism evidence="18 19">
    <name type="scientific">Calicophoron daubneyi</name>
    <name type="common">Rumen fluke</name>
    <name type="synonym">Paramphistomum daubneyi</name>
    <dbReference type="NCBI Taxonomy" id="300641"/>
    <lineage>
        <taxon>Eukaryota</taxon>
        <taxon>Metazoa</taxon>
        <taxon>Spiralia</taxon>
        <taxon>Lophotrochozoa</taxon>
        <taxon>Platyhelminthes</taxon>
        <taxon>Trematoda</taxon>
        <taxon>Digenea</taxon>
        <taxon>Plagiorchiida</taxon>
        <taxon>Pronocephalata</taxon>
        <taxon>Paramphistomoidea</taxon>
        <taxon>Paramphistomidae</taxon>
        <taxon>Calicophoron</taxon>
    </lineage>
</organism>
<feature type="transmembrane region" description="Helical" evidence="16">
    <location>
        <begin position="55"/>
        <end position="76"/>
    </location>
</feature>
<dbReference type="InterPro" id="IPR052214">
    <property type="entry name" value="DAG_Lipase-Related"/>
</dbReference>
<evidence type="ECO:0000256" key="10">
    <source>
        <dbReference type="ARBA" id="ARBA00022989"/>
    </source>
</evidence>
<feature type="region of interest" description="Disordered" evidence="15">
    <location>
        <begin position="638"/>
        <end position="669"/>
    </location>
</feature>
<comment type="catalytic activity">
    <reaction evidence="13">
        <text>a 1,2-diacyl-sn-glycerol + H2O = a 2-acylglycerol + a fatty acid + H(+)</text>
        <dbReference type="Rhea" id="RHEA:33275"/>
        <dbReference type="ChEBI" id="CHEBI:15377"/>
        <dbReference type="ChEBI" id="CHEBI:15378"/>
        <dbReference type="ChEBI" id="CHEBI:17389"/>
        <dbReference type="ChEBI" id="CHEBI:17815"/>
        <dbReference type="ChEBI" id="CHEBI:28868"/>
        <dbReference type="EC" id="3.1.1.116"/>
    </reaction>
    <physiologicalReaction direction="left-to-right" evidence="13">
        <dbReference type="Rhea" id="RHEA:33276"/>
    </physiologicalReaction>
</comment>
<accession>A0AAV2TF47</accession>
<gene>
    <name evidence="18" type="ORF">CDAUBV1_LOCUS9168</name>
</gene>
<keyword evidence="3" id="KW-1003">Cell membrane</keyword>
<evidence type="ECO:0000256" key="16">
    <source>
        <dbReference type="SAM" id="Phobius"/>
    </source>
</evidence>
<dbReference type="CDD" id="cd00519">
    <property type="entry name" value="Lipase_3"/>
    <property type="match status" value="1"/>
</dbReference>
<evidence type="ECO:0000256" key="15">
    <source>
        <dbReference type="SAM" id="MobiDB-lite"/>
    </source>
</evidence>
<evidence type="ECO:0000256" key="13">
    <source>
        <dbReference type="ARBA" id="ARBA00024531"/>
    </source>
</evidence>
<keyword evidence="6" id="KW-0479">Metal-binding</keyword>
<dbReference type="AlphaFoldDB" id="A0AAV2TF47"/>
<feature type="transmembrane region" description="Helical" evidence="16">
    <location>
        <begin position="130"/>
        <end position="151"/>
    </location>
</feature>
<evidence type="ECO:0000256" key="9">
    <source>
        <dbReference type="ARBA" id="ARBA00022963"/>
    </source>
</evidence>
<keyword evidence="12 16" id="KW-0472">Membrane</keyword>
<dbReference type="GO" id="GO:0005886">
    <property type="term" value="C:plasma membrane"/>
    <property type="evidence" value="ECO:0007669"/>
    <property type="project" value="UniProtKB-SubCell"/>
</dbReference>
<dbReference type="GO" id="GO:0016298">
    <property type="term" value="F:lipase activity"/>
    <property type="evidence" value="ECO:0007669"/>
    <property type="project" value="TreeGrafter"/>
</dbReference>
<dbReference type="Pfam" id="PF01764">
    <property type="entry name" value="Lipase_3"/>
    <property type="match status" value="1"/>
</dbReference>
<keyword evidence="10 16" id="KW-1133">Transmembrane helix</keyword>
<keyword evidence="9" id="KW-0442">Lipid degradation</keyword>
<dbReference type="GO" id="GO:0046872">
    <property type="term" value="F:metal ion binding"/>
    <property type="evidence" value="ECO:0007669"/>
    <property type="project" value="UniProtKB-KW"/>
</dbReference>
<dbReference type="InterPro" id="IPR002921">
    <property type="entry name" value="Fungal_lipase-type"/>
</dbReference>
<evidence type="ECO:0000313" key="19">
    <source>
        <dbReference type="Proteomes" id="UP001497525"/>
    </source>
</evidence>
<evidence type="ECO:0000313" key="18">
    <source>
        <dbReference type="EMBL" id="CAL5135108.1"/>
    </source>
</evidence>